<name>A0A6L5YV48_9FIRM</name>
<dbReference type="GO" id="GO:0016740">
    <property type="term" value="F:transferase activity"/>
    <property type="evidence" value="ECO:0007669"/>
    <property type="project" value="UniProtKB-KW"/>
</dbReference>
<dbReference type="EMBL" id="VUNI01000027">
    <property type="protein sequence ID" value="MST75812.1"/>
    <property type="molecule type" value="Genomic_DNA"/>
</dbReference>
<dbReference type="AlphaFoldDB" id="A0A6L5YV48"/>
<keyword evidence="1" id="KW-0808">Transferase</keyword>
<dbReference type="InterPro" id="IPR016181">
    <property type="entry name" value="Acyl_CoA_acyltransferase"/>
</dbReference>
<protein>
    <submittedName>
        <fullName evidence="1">GNAT family N-acetyltransferase</fullName>
    </submittedName>
</protein>
<evidence type="ECO:0000313" key="1">
    <source>
        <dbReference type="EMBL" id="MST75812.1"/>
    </source>
</evidence>
<dbReference type="SUPFAM" id="SSF55729">
    <property type="entry name" value="Acyl-CoA N-acyltransferases (Nat)"/>
    <property type="match status" value="1"/>
</dbReference>
<organism evidence="1 2">
    <name type="scientific">Roseburia porci</name>
    <dbReference type="NCBI Taxonomy" id="2605790"/>
    <lineage>
        <taxon>Bacteria</taxon>
        <taxon>Bacillati</taxon>
        <taxon>Bacillota</taxon>
        <taxon>Clostridia</taxon>
        <taxon>Lachnospirales</taxon>
        <taxon>Lachnospiraceae</taxon>
        <taxon>Roseburia</taxon>
    </lineage>
</organism>
<reference evidence="1 2" key="1">
    <citation type="submission" date="2019-08" db="EMBL/GenBank/DDBJ databases">
        <title>In-depth cultivation of the pig gut microbiome towards novel bacterial diversity and tailored functional studies.</title>
        <authorList>
            <person name="Wylensek D."/>
            <person name="Hitch T.C.A."/>
            <person name="Clavel T."/>
        </authorList>
    </citation>
    <scope>NUCLEOTIDE SEQUENCE [LARGE SCALE GENOMIC DNA]</scope>
    <source>
        <strain evidence="1 2">MUC/MUC-530-WT-4D</strain>
    </source>
</reference>
<comment type="caution">
    <text evidence="1">The sequence shown here is derived from an EMBL/GenBank/DDBJ whole genome shotgun (WGS) entry which is preliminary data.</text>
</comment>
<sequence>MGYVLSKDYWGKGLMPEAVNRVIKLYPLSRTF</sequence>
<accession>A0A6L5YV48</accession>
<dbReference type="RefSeq" id="WP_408638934.1">
    <property type="nucleotide sequence ID" value="NZ_VUNI01000027.1"/>
</dbReference>
<dbReference type="Gene3D" id="3.40.630.30">
    <property type="match status" value="1"/>
</dbReference>
<gene>
    <name evidence="1" type="ORF">FYJ75_12555</name>
</gene>
<keyword evidence="2" id="KW-1185">Reference proteome</keyword>
<dbReference type="Proteomes" id="UP000474024">
    <property type="component" value="Unassembled WGS sequence"/>
</dbReference>
<evidence type="ECO:0000313" key="2">
    <source>
        <dbReference type="Proteomes" id="UP000474024"/>
    </source>
</evidence>
<proteinExistence type="predicted"/>